<dbReference type="GO" id="GO:0046872">
    <property type="term" value="F:metal ion binding"/>
    <property type="evidence" value="ECO:0007669"/>
    <property type="project" value="UniProtKB-KW"/>
</dbReference>
<evidence type="ECO:0000256" key="2">
    <source>
        <dbReference type="ARBA" id="ARBA00008779"/>
    </source>
</evidence>
<keyword evidence="5" id="KW-0378">Hydrolase</keyword>
<dbReference type="InterPro" id="IPR000917">
    <property type="entry name" value="Sulfatase_N"/>
</dbReference>
<feature type="domain" description="Sulfatase N-terminal" evidence="7">
    <location>
        <begin position="24"/>
        <end position="364"/>
    </location>
</feature>
<keyword evidence="3" id="KW-0479">Metal-binding</keyword>
<gene>
    <name evidence="8" type="ORF">SAMN02745166_02082</name>
</gene>
<organism evidence="8 9">
    <name type="scientific">Prosthecobacter debontii</name>
    <dbReference type="NCBI Taxonomy" id="48467"/>
    <lineage>
        <taxon>Bacteria</taxon>
        <taxon>Pseudomonadati</taxon>
        <taxon>Verrucomicrobiota</taxon>
        <taxon>Verrucomicrobiia</taxon>
        <taxon>Verrucomicrobiales</taxon>
        <taxon>Verrucomicrobiaceae</taxon>
        <taxon>Prosthecobacter</taxon>
    </lineage>
</organism>
<evidence type="ECO:0000256" key="1">
    <source>
        <dbReference type="ARBA" id="ARBA00001913"/>
    </source>
</evidence>
<name>A0A1T4XVB8_9BACT</name>
<comment type="cofactor">
    <cofactor evidence="1">
        <name>Ca(2+)</name>
        <dbReference type="ChEBI" id="CHEBI:29108"/>
    </cofactor>
</comment>
<evidence type="ECO:0000313" key="8">
    <source>
        <dbReference type="EMBL" id="SKA93343.1"/>
    </source>
</evidence>
<comment type="similarity">
    <text evidence="2">Belongs to the sulfatase family.</text>
</comment>
<dbReference type="STRING" id="48467.SAMN02745166_02082"/>
<protein>
    <submittedName>
        <fullName evidence="8">Arylsulfatase A</fullName>
    </submittedName>
</protein>
<dbReference type="InterPro" id="IPR050738">
    <property type="entry name" value="Sulfatase"/>
</dbReference>
<dbReference type="OrthoDB" id="246867at2"/>
<dbReference type="Gene3D" id="3.30.1120.10">
    <property type="match status" value="1"/>
</dbReference>
<dbReference type="InterPro" id="IPR024607">
    <property type="entry name" value="Sulfatase_CS"/>
</dbReference>
<keyword evidence="6" id="KW-0106">Calcium</keyword>
<dbReference type="GO" id="GO:0004065">
    <property type="term" value="F:arylsulfatase activity"/>
    <property type="evidence" value="ECO:0007669"/>
    <property type="project" value="TreeGrafter"/>
</dbReference>
<keyword evidence="4" id="KW-0732">Signal</keyword>
<dbReference type="Pfam" id="PF00884">
    <property type="entry name" value="Sulfatase"/>
    <property type="match status" value="1"/>
</dbReference>
<evidence type="ECO:0000259" key="7">
    <source>
        <dbReference type="Pfam" id="PF00884"/>
    </source>
</evidence>
<evidence type="ECO:0000256" key="5">
    <source>
        <dbReference type="ARBA" id="ARBA00022801"/>
    </source>
</evidence>
<dbReference type="PROSITE" id="PS00523">
    <property type="entry name" value="SULFATASE_1"/>
    <property type="match status" value="1"/>
</dbReference>
<dbReference type="PANTHER" id="PTHR42693:SF42">
    <property type="entry name" value="ARYLSULFATASE G"/>
    <property type="match status" value="1"/>
</dbReference>
<keyword evidence="9" id="KW-1185">Reference proteome</keyword>
<evidence type="ECO:0000256" key="3">
    <source>
        <dbReference type="ARBA" id="ARBA00022723"/>
    </source>
</evidence>
<dbReference type="PANTHER" id="PTHR42693">
    <property type="entry name" value="ARYLSULFATASE FAMILY MEMBER"/>
    <property type="match status" value="1"/>
</dbReference>
<dbReference type="SUPFAM" id="SSF53649">
    <property type="entry name" value="Alkaline phosphatase-like"/>
    <property type="match status" value="1"/>
</dbReference>
<evidence type="ECO:0000256" key="6">
    <source>
        <dbReference type="ARBA" id="ARBA00022837"/>
    </source>
</evidence>
<evidence type="ECO:0000256" key="4">
    <source>
        <dbReference type="ARBA" id="ARBA00022729"/>
    </source>
</evidence>
<evidence type="ECO:0000313" key="9">
    <source>
        <dbReference type="Proteomes" id="UP000190774"/>
    </source>
</evidence>
<dbReference type="AlphaFoldDB" id="A0A1T4XVB8"/>
<reference evidence="9" key="1">
    <citation type="submission" date="2017-02" db="EMBL/GenBank/DDBJ databases">
        <authorList>
            <person name="Varghese N."/>
            <person name="Submissions S."/>
        </authorList>
    </citation>
    <scope>NUCLEOTIDE SEQUENCE [LARGE SCALE GENOMIC DNA]</scope>
    <source>
        <strain evidence="9">ATCC 700200</strain>
    </source>
</reference>
<dbReference type="EMBL" id="FUYE01000005">
    <property type="protein sequence ID" value="SKA93343.1"/>
    <property type="molecule type" value="Genomic_DNA"/>
</dbReference>
<dbReference type="Proteomes" id="UP000190774">
    <property type="component" value="Unassembled WGS sequence"/>
</dbReference>
<sequence>MRSLLFTGLLSLFGGLTVQGRDRPNIVFILADDLGGHDVGCYGSTFHPTPHIDALAKKGLLFTQAYSASPLCSPTRASILTGQAPARLGITAPVCHVPEVILEKRLVKANPTAKIRVADSVTRLKTEYPTLAEVLRAAGYRTGHFGKWHLGPEPYSPLQQGFEVDLPHTPGPGPGGGNGYFAPWTYWKGQGQPGDHIEDRMAEEAVKFMRAHRDEPFFLNYWAFSVHSPWMAKEEYIDEAASRADAEAGQHNPLYAAMIRSLDDAVGRLTDGLEELGIADRTLVIFTSDNGAWHNVPKEATKSGRYSKIPVTSNAPFRSGKASIYEGGTRVPLIMRWPGHISAGATTEQVVQSTDFFPTLLELLTLPWPNELRFDGVSFASALKGAVSPREPVFCHFPHGGRSDIEGFAPSTSVRRGDWKLIRFYAADELGKDRLELYDLKSDVGEQHDVSRSHLELVQELNGQITDYLQKTEAVVPVANPGYRPKATVGQRQVGIWSHSQDTRFPPATEAAMLSLESLGGDPWMATTALPTGTKGPFILRLTLRGDAKGNGVLYYRRTAQEPFLKERSLPVYAALSSDWQKHEVKIPVQELHALRLDPANGKGNVQIQSLTLHDGQGHLIRDLLQNPQAP</sequence>
<dbReference type="CDD" id="cd16144">
    <property type="entry name" value="ARS_like"/>
    <property type="match status" value="1"/>
</dbReference>
<dbReference type="InterPro" id="IPR017850">
    <property type="entry name" value="Alkaline_phosphatase_core_sf"/>
</dbReference>
<dbReference type="Gene3D" id="3.40.720.10">
    <property type="entry name" value="Alkaline Phosphatase, subunit A"/>
    <property type="match status" value="1"/>
</dbReference>
<proteinExistence type="inferred from homology"/>
<accession>A0A1T4XVB8</accession>
<dbReference type="RefSeq" id="WP_078813287.1">
    <property type="nucleotide sequence ID" value="NZ_FUYE01000005.1"/>
</dbReference>